<dbReference type="RefSeq" id="WP_207000276.1">
    <property type="nucleotide sequence ID" value="NZ_JAEKJR010000002.1"/>
</dbReference>
<accession>A0ABS3E5H5</accession>
<sequence>MDLFLATILVGSCIPRLATSGMQTSTIQSLWITDFPTVSMDIPGDNYGILDASGVATDLEKTTKKTPRLFLQKSGNKKALTALAIRAFGIEA</sequence>
<evidence type="ECO:0000313" key="1">
    <source>
        <dbReference type="EMBL" id="MBN8430364.1"/>
    </source>
</evidence>
<keyword evidence="2" id="KW-1185">Reference proteome</keyword>
<proteinExistence type="predicted"/>
<comment type="caution">
    <text evidence="1">The sequence shown here is derived from an EMBL/GenBank/DDBJ whole genome shotgun (WGS) entry which is preliminary data.</text>
</comment>
<reference evidence="1 2" key="1">
    <citation type="submission" date="2020-12" db="EMBL/GenBank/DDBJ databases">
        <title>Oil enriched cultivation method for isolating marine PHA-producing bacteria.</title>
        <authorList>
            <person name="Zheng W."/>
            <person name="Yu S."/>
            <person name="Huang Y."/>
        </authorList>
    </citation>
    <scope>NUCLEOTIDE SEQUENCE [LARGE SCALE GENOMIC DNA]</scope>
    <source>
        <strain evidence="1 2">SN0-2</strain>
    </source>
</reference>
<evidence type="ECO:0000313" key="2">
    <source>
        <dbReference type="Proteomes" id="UP000664293"/>
    </source>
</evidence>
<gene>
    <name evidence="1" type="ORF">JF535_05795</name>
</gene>
<organism evidence="1 2">
    <name type="scientific">Microbulbifer salipaludis</name>
    <dbReference type="NCBI Taxonomy" id="187980"/>
    <lineage>
        <taxon>Bacteria</taxon>
        <taxon>Pseudomonadati</taxon>
        <taxon>Pseudomonadota</taxon>
        <taxon>Gammaproteobacteria</taxon>
        <taxon>Cellvibrionales</taxon>
        <taxon>Microbulbiferaceae</taxon>
        <taxon>Microbulbifer</taxon>
    </lineage>
</organism>
<dbReference type="Proteomes" id="UP000664293">
    <property type="component" value="Unassembled WGS sequence"/>
</dbReference>
<dbReference type="EMBL" id="JAEKJR010000002">
    <property type="protein sequence ID" value="MBN8430364.1"/>
    <property type="molecule type" value="Genomic_DNA"/>
</dbReference>
<protein>
    <submittedName>
        <fullName evidence="1">Uncharacterized protein</fullName>
    </submittedName>
</protein>
<name>A0ABS3E5H5_9GAMM</name>